<dbReference type="GO" id="GO:0005886">
    <property type="term" value="C:plasma membrane"/>
    <property type="evidence" value="ECO:0007669"/>
    <property type="project" value="TreeGrafter"/>
</dbReference>
<keyword evidence="5" id="KW-0111">Calcium/phospholipid-binding</keyword>
<dbReference type="SMART" id="SM00335">
    <property type="entry name" value="ANX"/>
    <property type="match status" value="4"/>
</dbReference>
<dbReference type="AlphaFoldDB" id="A0AAN7VFQ8"/>
<name>A0AAN7VFQ8_9COLE</name>
<evidence type="ECO:0000256" key="5">
    <source>
        <dbReference type="ARBA" id="ARBA00023302"/>
    </source>
</evidence>
<evidence type="ECO:0000256" key="1">
    <source>
        <dbReference type="ARBA" id="ARBA00007831"/>
    </source>
</evidence>
<keyword evidence="3" id="KW-0106">Calcium</keyword>
<dbReference type="GO" id="GO:0032509">
    <property type="term" value="P:endosome transport via multivesicular body sorting pathway"/>
    <property type="evidence" value="ECO:0007669"/>
    <property type="project" value="TreeGrafter"/>
</dbReference>
<keyword evidence="4" id="KW-0041">Annexin</keyword>
<dbReference type="Pfam" id="PF00191">
    <property type="entry name" value="Annexin"/>
    <property type="match status" value="4"/>
</dbReference>
<dbReference type="PANTHER" id="PTHR10502">
    <property type="entry name" value="ANNEXIN"/>
    <property type="match status" value="1"/>
</dbReference>
<evidence type="ECO:0000313" key="6">
    <source>
        <dbReference type="EMBL" id="KAK5644433.1"/>
    </source>
</evidence>
<gene>
    <name evidence="6" type="ORF">RI129_005733</name>
</gene>
<dbReference type="GO" id="GO:0005544">
    <property type="term" value="F:calcium-dependent phospholipid binding"/>
    <property type="evidence" value="ECO:0007669"/>
    <property type="project" value="UniProtKB-KW"/>
</dbReference>
<sequence length="297" mass="33601">MNIFGTDEEAILQILIKRSYDQRIEIANEYRKLYGRTLRFAFKSELGGSFMDATLALVRERPIYYATLLNDAISGLGTNDGKLIEILCTLSNSEMRAVKEVYEIRYEVLEEDIEDDVSGDFLKLLMEILKGNRDESGVTNLEEATVDAKALIDAGTGNMGTEEMVFYDIFTTRSLEQLKLIFEEYQRLDNHTIESALEKEFSGDIRTTLLTIAAVSQNAPAYFATLLHDSVSGITTDDEQMIRVIVRRCEVDMGAIKEEYASLFYDKDLEEDVYANSSGEFRRILLGLIGGRELPPL</sequence>
<dbReference type="Proteomes" id="UP001329430">
    <property type="component" value="Chromosome 4"/>
</dbReference>
<dbReference type="InterPro" id="IPR018502">
    <property type="entry name" value="Annexin_repeat"/>
</dbReference>
<dbReference type="SUPFAM" id="SSF47874">
    <property type="entry name" value="Annexin"/>
    <property type="match status" value="1"/>
</dbReference>
<dbReference type="FunFam" id="1.10.220.10:FF:000002">
    <property type="entry name" value="Annexin"/>
    <property type="match status" value="1"/>
</dbReference>
<dbReference type="GO" id="GO:0005737">
    <property type="term" value="C:cytoplasm"/>
    <property type="evidence" value="ECO:0007669"/>
    <property type="project" value="TreeGrafter"/>
</dbReference>
<proteinExistence type="inferred from homology"/>
<reference evidence="6 7" key="1">
    <citation type="journal article" date="2024" name="Insects">
        <title>An Improved Chromosome-Level Genome Assembly of the Firefly Pyrocoelia pectoralis.</title>
        <authorList>
            <person name="Fu X."/>
            <person name="Meyer-Rochow V.B."/>
            <person name="Ballantyne L."/>
            <person name="Zhu X."/>
        </authorList>
    </citation>
    <scope>NUCLEOTIDE SEQUENCE [LARGE SCALE GENOMIC DNA]</scope>
    <source>
        <strain evidence="6">XCY_ONT2</strain>
    </source>
</reference>
<dbReference type="EMBL" id="JAVRBK010000004">
    <property type="protein sequence ID" value="KAK5644433.1"/>
    <property type="molecule type" value="Genomic_DNA"/>
</dbReference>
<dbReference type="Gene3D" id="1.10.220.10">
    <property type="entry name" value="Annexin"/>
    <property type="match status" value="4"/>
</dbReference>
<comment type="similarity">
    <text evidence="1">Belongs to the annexin family.</text>
</comment>
<dbReference type="PROSITE" id="PS51897">
    <property type="entry name" value="ANNEXIN_2"/>
    <property type="match status" value="4"/>
</dbReference>
<accession>A0AAN7VFQ8</accession>
<keyword evidence="2" id="KW-0677">Repeat</keyword>
<dbReference type="InterPro" id="IPR037104">
    <property type="entry name" value="Annexin_sf"/>
</dbReference>
<dbReference type="GO" id="GO:0005509">
    <property type="term" value="F:calcium ion binding"/>
    <property type="evidence" value="ECO:0007669"/>
    <property type="project" value="InterPro"/>
</dbReference>
<dbReference type="GO" id="GO:0001786">
    <property type="term" value="F:phosphatidylserine binding"/>
    <property type="evidence" value="ECO:0007669"/>
    <property type="project" value="TreeGrafter"/>
</dbReference>
<dbReference type="FunFam" id="1.10.220.10:FF:000001">
    <property type="entry name" value="Annexin"/>
    <property type="match status" value="1"/>
</dbReference>
<dbReference type="PANTHER" id="PTHR10502:SF233">
    <property type="entry name" value="ANNEXIN B9"/>
    <property type="match status" value="1"/>
</dbReference>
<organism evidence="6 7">
    <name type="scientific">Pyrocoelia pectoralis</name>
    <dbReference type="NCBI Taxonomy" id="417401"/>
    <lineage>
        <taxon>Eukaryota</taxon>
        <taxon>Metazoa</taxon>
        <taxon>Ecdysozoa</taxon>
        <taxon>Arthropoda</taxon>
        <taxon>Hexapoda</taxon>
        <taxon>Insecta</taxon>
        <taxon>Pterygota</taxon>
        <taxon>Neoptera</taxon>
        <taxon>Endopterygota</taxon>
        <taxon>Coleoptera</taxon>
        <taxon>Polyphaga</taxon>
        <taxon>Elateriformia</taxon>
        <taxon>Elateroidea</taxon>
        <taxon>Lampyridae</taxon>
        <taxon>Lampyrinae</taxon>
        <taxon>Pyrocoelia</taxon>
    </lineage>
</organism>
<dbReference type="GO" id="GO:0012506">
    <property type="term" value="C:vesicle membrane"/>
    <property type="evidence" value="ECO:0007669"/>
    <property type="project" value="TreeGrafter"/>
</dbReference>
<evidence type="ECO:0000313" key="7">
    <source>
        <dbReference type="Proteomes" id="UP001329430"/>
    </source>
</evidence>
<dbReference type="PRINTS" id="PR00196">
    <property type="entry name" value="ANNEXIN"/>
</dbReference>
<dbReference type="GO" id="GO:0005634">
    <property type="term" value="C:nucleus"/>
    <property type="evidence" value="ECO:0007669"/>
    <property type="project" value="TreeGrafter"/>
</dbReference>
<protein>
    <recommendedName>
        <fullName evidence="8">Annexin</fullName>
    </recommendedName>
</protein>
<evidence type="ECO:0000256" key="2">
    <source>
        <dbReference type="ARBA" id="ARBA00022737"/>
    </source>
</evidence>
<dbReference type="InterPro" id="IPR001464">
    <property type="entry name" value="Annexin"/>
</dbReference>
<evidence type="ECO:0000256" key="3">
    <source>
        <dbReference type="ARBA" id="ARBA00022837"/>
    </source>
</evidence>
<evidence type="ECO:0000256" key="4">
    <source>
        <dbReference type="ARBA" id="ARBA00023216"/>
    </source>
</evidence>
<evidence type="ECO:0008006" key="8">
    <source>
        <dbReference type="Google" id="ProtNLM"/>
    </source>
</evidence>
<keyword evidence="7" id="KW-1185">Reference proteome</keyword>
<comment type="caution">
    <text evidence="6">The sequence shown here is derived from an EMBL/GenBank/DDBJ whole genome shotgun (WGS) entry which is preliminary data.</text>
</comment>